<reference evidence="4" key="1">
    <citation type="submission" date="2021-01" db="UniProtKB">
        <authorList>
            <consortium name="EnsemblMetazoa"/>
        </authorList>
    </citation>
    <scope>IDENTIFICATION</scope>
</reference>
<dbReference type="InterPro" id="IPR006207">
    <property type="entry name" value="Cys_knot_C"/>
</dbReference>
<feature type="domain" description="CTCK" evidence="3">
    <location>
        <begin position="40"/>
        <end position="127"/>
    </location>
</feature>
<evidence type="ECO:0000259" key="3">
    <source>
        <dbReference type="PROSITE" id="PS01225"/>
    </source>
</evidence>
<keyword evidence="1" id="KW-1015">Disulfide bond</keyword>
<protein>
    <recommendedName>
        <fullName evidence="3">CTCK domain-containing protein</fullName>
    </recommendedName>
</protein>
<sequence>MKISQYITIALMMVAVELSLTKQRKRTRCFLVERVQKVPNKCGDRFIKLPICFGVCPTTDSLMIDGEDVIRSKSQSGRRKRRINPTCNCCRPVDFEEQEFAVECKMYGIIRLPLKVPTRCQCDSSCAIRESGYTKENLKIDRKDYMAGPEALPEAKRMLYKFLGKV</sequence>
<evidence type="ECO:0000313" key="5">
    <source>
        <dbReference type="Proteomes" id="UP000594262"/>
    </source>
</evidence>
<evidence type="ECO:0000256" key="2">
    <source>
        <dbReference type="PROSITE-ProRule" id="PRU00039"/>
    </source>
</evidence>
<comment type="caution">
    <text evidence="2">Lacks conserved residue(s) required for the propagation of feature annotation.</text>
</comment>
<accession>A0A7M5US26</accession>
<dbReference type="AlphaFoldDB" id="A0A7M5US26"/>
<dbReference type="InterPro" id="IPR029034">
    <property type="entry name" value="Cystine-knot_cytokine"/>
</dbReference>
<proteinExistence type="predicted"/>
<dbReference type="EnsemblMetazoa" id="CLYHEMT003613.1">
    <property type="protein sequence ID" value="CLYHEMP003613.1"/>
    <property type="gene ID" value="CLYHEMG003613"/>
</dbReference>
<dbReference type="Proteomes" id="UP000594262">
    <property type="component" value="Unplaced"/>
</dbReference>
<dbReference type="Gene3D" id="2.10.90.10">
    <property type="entry name" value="Cystine-knot cytokines"/>
    <property type="match status" value="1"/>
</dbReference>
<evidence type="ECO:0000313" key="4">
    <source>
        <dbReference type="EnsemblMetazoa" id="CLYHEMP003613.1"/>
    </source>
</evidence>
<evidence type="ECO:0000256" key="1">
    <source>
        <dbReference type="ARBA" id="ARBA00023157"/>
    </source>
</evidence>
<organism evidence="4 5">
    <name type="scientific">Clytia hemisphaerica</name>
    <dbReference type="NCBI Taxonomy" id="252671"/>
    <lineage>
        <taxon>Eukaryota</taxon>
        <taxon>Metazoa</taxon>
        <taxon>Cnidaria</taxon>
        <taxon>Hydrozoa</taxon>
        <taxon>Hydroidolina</taxon>
        <taxon>Leptothecata</taxon>
        <taxon>Obeliida</taxon>
        <taxon>Clytiidae</taxon>
        <taxon>Clytia</taxon>
    </lineage>
</organism>
<dbReference type="PROSITE" id="PS01225">
    <property type="entry name" value="CTCK_2"/>
    <property type="match status" value="1"/>
</dbReference>
<name>A0A7M5US26_9CNID</name>
<keyword evidence="5" id="KW-1185">Reference proteome</keyword>